<reference evidence="2" key="5">
    <citation type="journal article" date="2021" name="G3 (Bethesda)">
        <title>Aegilops tauschii genome assembly Aet v5.0 features greater sequence contiguity and improved annotation.</title>
        <authorList>
            <person name="Wang L."/>
            <person name="Zhu T."/>
            <person name="Rodriguez J.C."/>
            <person name="Deal K.R."/>
            <person name="Dubcovsky J."/>
            <person name="McGuire P.E."/>
            <person name="Lux T."/>
            <person name="Spannagl M."/>
            <person name="Mayer K.F.X."/>
            <person name="Baldrich P."/>
            <person name="Meyers B.C."/>
            <person name="Huo N."/>
            <person name="Gu Y.Q."/>
            <person name="Zhou H."/>
            <person name="Devos K.M."/>
            <person name="Bennetzen J.L."/>
            <person name="Unver T."/>
            <person name="Budak H."/>
            <person name="Gulick P.J."/>
            <person name="Galiba G."/>
            <person name="Kalapos B."/>
            <person name="Nelson D.R."/>
            <person name="Li P."/>
            <person name="You F.M."/>
            <person name="Luo M.C."/>
            <person name="Dvorak J."/>
        </authorList>
    </citation>
    <scope>NUCLEOTIDE SEQUENCE [LARGE SCALE GENOMIC DNA]</scope>
    <source>
        <strain evidence="2">cv. AL8/78</strain>
    </source>
</reference>
<feature type="region of interest" description="Disordered" evidence="1">
    <location>
        <begin position="80"/>
        <end position="153"/>
    </location>
</feature>
<sequence length="189" mass="21375">LPRPRGVLHRLRHARADALDPHLRPPPRAPPPQGHRQGRGLHAAPAPGHRDRALHRGHDHLRHGGRHLRHVQLLDGAAAHDPRPLRGIQPHQPDRVLLQGDPGAHEERRRRARLLQPRARELPQRLPDDDRAPDHGGRAELAGAGPQQGQARPLLLDDRRHRRLQLRLLHDLRQVVQVQGDQGCLMQFG</sequence>
<evidence type="ECO:0000313" key="2">
    <source>
        <dbReference type="EnsemblPlants" id="AET4Gv20049700.10"/>
    </source>
</evidence>
<reference evidence="3" key="1">
    <citation type="journal article" date="2014" name="Science">
        <title>Ancient hybridizations among the ancestral genomes of bread wheat.</title>
        <authorList>
            <consortium name="International Wheat Genome Sequencing Consortium,"/>
            <person name="Marcussen T."/>
            <person name="Sandve S.R."/>
            <person name="Heier L."/>
            <person name="Spannagl M."/>
            <person name="Pfeifer M."/>
            <person name="Jakobsen K.S."/>
            <person name="Wulff B.B."/>
            <person name="Steuernagel B."/>
            <person name="Mayer K.F."/>
            <person name="Olsen O.A."/>
        </authorList>
    </citation>
    <scope>NUCLEOTIDE SEQUENCE [LARGE SCALE GENOMIC DNA]</scope>
    <source>
        <strain evidence="3">cv. AL8/78</strain>
    </source>
</reference>
<reference evidence="2" key="4">
    <citation type="submission" date="2019-03" db="UniProtKB">
        <authorList>
            <consortium name="EnsemblPlants"/>
        </authorList>
    </citation>
    <scope>IDENTIFICATION</scope>
</reference>
<reference evidence="3" key="2">
    <citation type="journal article" date="2017" name="Nat. Plants">
        <title>The Aegilops tauschii genome reveals multiple impacts of transposons.</title>
        <authorList>
            <person name="Zhao G."/>
            <person name="Zou C."/>
            <person name="Li K."/>
            <person name="Wang K."/>
            <person name="Li T."/>
            <person name="Gao L."/>
            <person name="Zhang X."/>
            <person name="Wang H."/>
            <person name="Yang Z."/>
            <person name="Liu X."/>
            <person name="Jiang W."/>
            <person name="Mao L."/>
            <person name="Kong X."/>
            <person name="Jiao Y."/>
            <person name="Jia J."/>
        </authorList>
    </citation>
    <scope>NUCLEOTIDE SEQUENCE [LARGE SCALE GENOMIC DNA]</scope>
    <source>
        <strain evidence="3">cv. AL8/78</strain>
    </source>
</reference>
<name>A0A453H389_AEGTS</name>
<reference evidence="2" key="3">
    <citation type="journal article" date="2017" name="Nature">
        <title>Genome sequence of the progenitor of the wheat D genome Aegilops tauschii.</title>
        <authorList>
            <person name="Luo M.C."/>
            <person name="Gu Y.Q."/>
            <person name="Puiu D."/>
            <person name="Wang H."/>
            <person name="Twardziok S.O."/>
            <person name="Deal K.R."/>
            <person name="Huo N."/>
            <person name="Zhu T."/>
            <person name="Wang L."/>
            <person name="Wang Y."/>
            <person name="McGuire P.E."/>
            <person name="Liu S."/>
            <person name="Long H."/>
            <person name="Ramasamy R.K."/>
            <person name="Rodriguez J.C."/>
            <person name="Van S.L."/>
            <person name="Yuan L."/>
            <person name="Wang Z."/>
            <person name="Xia Z."/>
            <person name="Xiao L."/>
            <person name="Anderson O.D."/>
            <person name="Ouyang S."/>
            <person name="Liang Y."/>
            <person name="Zimin A.V."/>
            <person name="Pertea G."/>
            <person name="Qi P."/>
            <person name="Bennetzen J.L."/>
            <person name="Dai X."/>
            <person name="Dawson M.W."/>
            <person name="Muller H.G."/>
            <person name="Kugler K."/>
            <person name="Rivarola-Duarte L."/>
            <person name="Spannagl M."/>
            <person name="Mayer K.F.X."/>
            <person name="Lu F.H."/>
            <person name="Bevan M.W."/>
            <person name="Leroy P."/>
            <person name="Li P."/>
            <person name="You F.M."/>
            <person name="Sun Q."/>
            <person name="Liu Z."/>
            <person name="Lyons E."/>
            <person name="Wicker T."/>
            <person name="Salzberg S.L."/>
            <person name="Devos K.M."/>
            <person name="Dvorak J."/>
        </authorList>
    </citation>
    <scope>NUCLEOTIDE SEQUENCE [LARGE SCALE GENOMIC DNA]</scope>
    <source>
        <strain evidence="2">cv. AL8/78</strain>
    </source>
</reference>
<evidence type="ECO:0000313" key="3">
    <source>
        <dbReference type="Proteomes" id="UP000015105"/>
    </source>
</evidence>
<dbReference type="AlphaFoldDB" id="A0A453H389"/>
<keyword evidence="3" id="KW-1185">Reference proteome</keyword>
<feature type="region of interest" description="Disordered" evidence="1">
    <location>
        <begin position="15"/>
        <end position="56"/>
    </location>
</feature>
<organism evidence="2 3">
    <name type="scientific">Aegilops tauschii subsp. strangulata</name>
    <name type="common">Goatgrass</name>
    <dbReference type="NCBI Taxonomy" id="200361"/>
    <lineage>
        <taxon>Eukaryota</taxon>
        <taxon>Viridiplantae</taxon>
        <taxon>Streptophyta</taxon>
        <taxon>Embryophyta</taxon>
        <taxon>Tracheophyta</taxon>
        <taxon>Spermatophyta</taxon>
        <taxon>Magnoliopsida</taxon>
        <taxon>Liliopsida</taxon>
        <taxon>Poales</taxon>
        <taxon>Poaceae</taxon>
        <taxon>BOP clade</taxon>
        <taxon>Pooideae</taxon>
        <taxon>Triticodae</taxon>
        <taxon>Triticeae</taxon>
        <taxon>Triticinae</taxon>
        <taxon>Aegilops</taxon>
    </lineage>
</organism>
<proteinExistence type="predicted"/>
<dbReference type="Gramene" id="AET4Gv20049700.10">
    <property type="protein sequence ID" value="AET4Gv20049700.10"/>
    <property type="gene ID" value="AET4Gv20049700"/>
</dbReference>
<feature type="compositionally biased region" description="Pro residues" evidence="1">
    <location>
        <begin position="24"/>
        <end position="33"/>
    </location>
</feature>
<dbReference type="Proteomes" id="UP000015105">
    <property type="component" value="Chromosome 4D"/>
</dbReference>
<accession>A0A453H389</accession>
<feature type="compositionally biased region" description="Basic and acidic residues" evidence="1">
    <location>
        <begin position="118"/>
        <end position="138"/>
    </location>
</feature>
<evidence type="ECO:0000256" key="1">
    <source>
        <dbReference type="SAM" id="MobiDB-lite"/>
    </source>
</evidence>
<protein>
    <submittedName>
        <fullName evidence="2">Uncharacterized protein</fullName>
    </submittedName>
</protein>
<dbReference type="EnsemblPlants" id="AET4Gv20049700.10">
    <property type="protein sequence ID" value="AET4Gv20049700.10"/>
    <property type="gene ID" value="AET4Gv20049700"/>
</dbReference>